<feature type="coiled-coil region" evidence="1">
    <location>
        <begin position="771"/>
        <end position="896"/>
    </location>
</feature>
<dbReference type="GO" id="GO:0005783">
    <property type="term" value="C:endoplasmic reticulum"/>
    <property type="evidence" value="ECO:0007669"/>
    <property type="project" value="TreeGrafter"/>
</dbReference>
<evidence type="ECO:0000259" key="3">
    <source>
        <dbReference type="Pfam" id="PF04871"/>
    </source>
</evidence>
<accession>A0A7S3UC21</accession>
<dbReference type="Pfam" id="PF04871">
    <property type="entry name" value="Uso1_p115_C"/>
    <property type="match status" value="1"/>
</dbReference>
<evidence type="ECO:0000256" key="1">
    <source>
        <dbReference type="SAM" id="Coils"/>
    </source>
</evidence>
<dbReference type="InterPro" id="IPR011989">
    <property type="entry name" value="ARM-like"/>
</dbReference>
<dbReference type="InterPro" id="IPR024095">
    <property type="entry name" value="Vesicle_P115"/>
</dbReference>
<dbReference type="GO" id="GO:0006886">
    <property type="term" value="P:intracellular protein transport"/>
    <property type="evidence" value="ECO:0007669"/>
    <property type="project" value="InterPro"/>
</dbReference>
<dbReference type="SUPFAM" id="SSF48371">
    <property type="entry name" value="ARM repeat"/>
    <property type="match status" value="2"/>
</dbReference>
<feature type="compositionally biased region" description="Basic residues" evidence="2">
    <location>
        <begin position="1"/>
        <end position="10"/>
    </location>
</feature>
<dbReference type="EMBL" id="HBIS01001122">
    <property type="protein sequence ID" value="CAE0607154.1"/>
    <property type="molecule type" value="Transcribed_RNA"/>
</dbReference>
<dbReference type="InterPro" id="IPR016024">
    <property type="entry name" value="ARM-type_fold"/>
</dbReference>
<dbReference type="PANTHER" id="PTHR10013">
    <property type="entry name" value="GENERAL VESICULAR TRANSPORT FACTOR P115"/>
    <property type="match status" value="1"/>
</dbReference>
<evidence type="ECO:0000313" key="4">
    <source>
        <dbReference type="EMBL" id="CAE0607154.1"/>
    </source>
</evidence>
<dbReference type="GO" id="GO:0061025">
    <property type="term" value="P:membrane fusion"/>
    <property type="evidence" value="ECO:0007669"/>
    <property type="project" value="TreeGrafter"/>
</dbReference>
<organism evidence="4">
    <name type="scientific">Picocystis salinarum</name>
    <dbReference type="NCBI Taxonomy" id="88271"/>
    <lineage>
        <taxon>Eukaryota</taxon>
        <taxon>Viridiplantae</taxon>
        <taxon>Chlorophyta</taxon>
        <taxon>Picocystophyceae</taxon>
        <taxon>Picocystales</taxon>
        <taxon>Picocystaceae</taxon>
        <taxon>Picocystis</taxon>
    </lineage>
</organism>
<reference evidence="4" key="1">
    <citation type="submission" date="2021-01" db="EMBL/GenBank/DDBJ databases">
        <authorList>
            <person name="Corre E."/>
            <person name="Pelletier E."/>
            <person name="Niang G."/>
            <person name="Scheremetjew M."/>
            <person name="Finn R."/>
            <person name="Kale V."/>
            <person name="Holt S."/>
            <person name="Cochrane G."/>
            <person name="Meng A."/>
            <person name="Brown T."/>
            <person name="Cohen L."/>
        </authorList>
    </citation>
    <scope>NUCLEOTIDE SEQUENCE</scope>
    <source>
        <strain evidence="4">CCMP1897</strain>
    </source>
</reference>
<dbReference type="GO" id="GO:0048211">
    <property type="term" value="P:Golgi vesicle docking"/>
    <property type="evidence" value="ECO:0007669"/>
    <property type="project" value="TreeGrafter"/>
</dbReference>
<keyword evidence="1" id="KW-0175">Coiled coil</keyword>
<dbReference type="Gene3D" id="1.25.10.10">
    <property type="entry name" value="Leucine-rich Repeat Variant"/>
    <property type="match status" value="1"/>
</dbReference>
<feature type="region of interest" description="Disordered" evidence="2">
    <location>
        <begin position="1"/>
        <end position="32"/>
    </location>
</feature>
<dbReference type="GO" id="GO:0006888">
    <property type="term" value="P:endoplasmic reticulum to Golgi vesicle-mediated transport"/>
    <property type="evidence" value="ECO:0007669"/>
    <property type="project" value="TreeGrafter"/>
</dbReference>
<sequence>MQIRPIRRVGLKSETEPMIQRQPEETNDGGENLTVQSTCKGTMRNFHYGRPDGIADRRGLSNDDVGCNETIHHDSANGEHQPKRCAMIGESADGGASEYLDQIANEIDPATRREALLCLRDACLDSIRAKESVGTVGIHTLISVLRDERDKKDLLAPVLETLVNCTQPIPNYEASVKGGNIADINADQLIRVPETIDLILGLLKQEDFYIKYNATLLLTILLRYNTELLQESVLSCPMGVVCILDLLAEQNAVRNEALNLLLLLSSGHTEIQKICAFEGAFVHLLEIIEEEGGLQGGSTVKQCLDLINNLIHENRSNQTFFRESTLLPKFVELLRGVRDAFFNKQRRRNALSALEIVATFATPCTSQAEPGRKGDELELTSNQNALGNLGILEVLANLSLAHTAPPIVALQATAIQTLSFLMVGNPTWQRQFLFMRIEPEPDRCIDGLQCLFELSLYCRDEVVVYGSNLLIHAVLCNVAMLGPEASHALISLVFPKQLQNEGEGLSLSLLQIFCSHWGSQSLQSVSNAALLLGYFVNALGRREEILAFVPYTAEGSEPGTVVHIAFAHLGQLGNTDEENVCALHILYFLFCLCAGDASSISSILSNGENPLLLFDLMYANLHSKLESIEGMLYRMSATLFGSILVESAKFSKEDAHTAWQPSALIDLLVSRIGIYRFFRGFAALVNDFRTNSPWLCLLLENSDKFQLTQPLISGLYRDDGSVAKLMEILRASKQLVLATLSTPQALMQTGSMETAANGRDKVDCSTSTEDVSQIEQELSMLRSRNESLAKELADMAGNPTGELSHTGVPHANYKQLLDSKVELEITLQRIEKEKQNWQMKFDKGQAQLEDLHHSLSNAQSEAERVKMELLQLSNAHHSLEQQNQSLRQSISSLQHTPSTMQTSNDTDLTGDEVDMKIQEAKNAAVAAVQAEHDEALNDLLVCLGQSERAVQILSEKLKEFGLDSDQLIDAATIEEDE</sequence>
<protein>
    <recommendedName>
        <fullName evidence="3">Uso1/p115-like vesicle tethering protein C-terminal domain-containing protein</fullName>
    </recommendedName>
</protein>
<dbReference type="PANTHER" id="PTHR10013:SF0">
    <property type="entry name" value="GENERAL VESICULAR TRANSPORT FACTOR P115"/>
    <property type="match status" value="1"/>
</dbReference>
<dbReference type="GO" id="GO:0005795">
    <property type="term" value="C:Golgi stack"/>
    <property type="evidence" value="ECO:0007669"/>
    <property type="project" value="TreeGrafter"/>
</dbReference>
<evidence type="ECO:0000256" key="2">
    <source>
        <dbReference type="SAM" id="MobiDB-lite"/>
    </source>
</evidence>
<dbReference type="InterPro" id="IPR006955">
    <property type="entry name" value="Uso1_p115_C"/>
</dbReference>
<dbReference type="GO" id="GO:0012507">
    <property type="term" value="C:ER to Golgi transport vesicle membrane"/>
    <property type="evidence" value="ECO:0007669"/>
    <property type="project" value="TreeGrafter"/>
</dbReference>
<gene>
    <name evidence="4" type="ORF">PSAL00342_LOCUS971</name>
</gene>
<feature type="domain" description="Uso1/p115-like vesicle tethering protein C-terminal" evidence="3">
    <location>
        <begin position="853"/>
        <end position="964"/>
    </location>
</feature>
<proteinExistence type="predicted"/>
<dbReference type="AlphaFoldDB" id="A0A7S3UC21"/>
<name>A0A7S3UC21_9CHLO</name>